<evidence type="ECO:0000259" key="2">
    <source>
        <dbReference type="PROSITE" id="PS50075"/>
    </source>
</evidence>
<feature type="compositionally biased region" description="Gly residues" evidence="1">
    <location>
        <begin position="50"/>
        <end position="59"/>
    </location>
</feature>
<comment type="caution">
    <text evidence="3">The sequence shown here is derived from an EMBL/GenBank/DDBJ whole genome shotgun (WGS) entry which is preliminary data.</text>
</comment>
<gene>
    <name evidence="3" type="ORF">PGLA1383_LOCUS21373</name>
</gene>
<sequence length="126" mass="12651">VGVLAMAPVRWACYLRHLAATARTGAAPPALEAFATVGLTSAAAASRASGSGGGSGSGAAGQEPRQQQGQQQQRQEQQREQQQLSAPDLKQLVESAAAEVAGSGTSEAQLAAASDVPLLDLGLDSL</sequence>
<feature type="non-terminal residue" evidence="3">
    <location>
        <position position="126"/>
    </location>
</feature>
<evidence type="ECO:0000313" key="4">
    <source>
        <dbReference type="Proteomes" id="UP000654075"/>
    </source>
</evidence>
<evidence type="ECO:0000313" key="3">
    <source>
        <dbReference type="EMBL" id="CAE8603153.1"/>
    </source>
</evidence>
<dbReference type="AlphaFoldDB" id="A0A813EPT2"/>
<organism evidence="3 4">
    <name type="scientific">Polarella glacialis</name>
    <name type="common">Dinoflagellate</name>
    <dbReference type="NCBI Taxonomy" id="89957"/>
    <lineage>
        <taxon>Eukaryota</taxon>
        <taxon>Sar</taxon>
        <taxon>Alveolata</taxon>
        <taxon>Dinophyceae</taxon>
        <taxon>Suessiales</taxon>
        <taxon>Suessiaceae</taxon>
        <taxon>Polarella</taxon>
    </lineage>
</organism>
<dbReference type="InterPro" id="IPR009081">
    <property type="entry name" value="PP-bd_ACP"/>
</dbReference>
<accession>A0A813EPT2</accession>
<feature type="domain" description="Carrier" evidence="2">
    <location>
        <begin position="87"/>
        <end position="126"/>
    </location>
</feature>
<dbReference type="Proteomes" id="UP000654075">
    <property type="component" value="Unassembled WGS sequence"/>
</dbReference>
<feature type="non-terminal residue" evidence="3">
    <location>
        <position position="1"/>
    </location>
</feature>
<evidence type="ECO:0000256" key="1">
    <source>
        <dbReference type="SAM" id="MobiDB-lite"/>
    </source>
</evidence>
<dbReference type="PROSITE" id="PS50075">
    <property type="entry name" value="CARRIER"/>
    <property type="match status" value="1"/>
</dbReference>
<name>A0A813EPT2_POLGL</name>
<keyword evidence="4" id="KW-1185">Reference proteome</keyword>
<feature type="compositionally biased region" description="Low complexity" evidence="1">
    <location>
        <begin position="60"/>
        <end position="83"/>
    </location>
</feature>
<reference evidence="3" key="1">
    <citation type="submission" date="2021-02" db="EMBL/GenBank/DDBJ databases">
        <authorList>
            <person name="Dougan E. K."/>
            <person name="Rhodes N."/>
            <person name="Thang M."/>
            <person name="Chan C."/>
        </authorList>
    </citation>
    <scope>NUCLEOTIDE SEQUENCE</scope>
</reference>
<protein>
    <recommendedName>
        <fullName evidence="2">Carrier domain-containing protein</fullName>
    </recommendedName>
</protein>
<dbReference type="EMBL" id="CAJNNV010015084">
    <property type="protein sequence ID" value="CAE8603153.1"/>
    <property type="molecule type" value="Genomic_DNA"/>
</dbReference>
<proteinExistence type="predicted"/>
<feature type="region of interest" description="Disordered" evidence="1">
    <location>
        <begin position="45"/>
        <end position="90"/>
    </location>
</feature>